<dbReference type="AlphaFoldDB" id="A0A1H9C4K9"/>
<dbReference type="Gene3D" id="3.40.50.300">
    <property type="entry name" value="P-loop containing nucleotide triphosphate hydrolases"/>
    <property type="match status" value="2"/>
</dbReference>
<evidence type="ECO:0000256" key="9">
    <source>
        <dbReference type="SAM" id="Phobius"/>
    </source>
</evidence>
<evidence type="ECO:0000256" key="3">
    <source>
        <dbReference type="ARBA" id="ARBA00022448"/>
    </source>
</evidence>
<dbReference type="Pfam" id="PF00005">
    <property type="entry name" value="ABC_tran"/>
    <property type="match status" value="2"/>
</dbReference>
<dbReference type="InterPro" id="IPR003339">
    <property type="entry name" value="ABC/ECF_trnsptr_transmembrane"/>
</dbReference>
<dbReference type="STRING" id="163.SAMN04487775_106174"/>
<feature type="transmembrane region" description="Helical" evidence="9">
    <location>
        <begin position="592"/>
        <end position="615"/>
    </location>
</feature>
<organism evidence="11 12">
    <name type="scientific">Treponema bryantii</name>
    <dbReference type="NCBI Taxonomy" id="163"/>
    <lineage>
        <taxon>Bacteria</taxon>
        <taxon>Pseudomonadati</taxon>
        <taxon>Spirochaetota</taxon>
        <taxon>Spirochaetia</taxon>
        <taxon>Spirochaetales</taxon>
        <taxon>Treponemataceae</taxon>
        <taxon>Treponema</taxon>
    </lineage>
</organism>
<dbReference type="SMART" id="SM00382">
    <property type="entry name" value="AAA"/>
    <property type="match status" value="2"/>
</dbReference>
<feature type="domain" description="ABC transporter" evidence="10">
    <location>
        <begin position="4"/>
        <end position="226"/>
    </location>
</feature>
<keyword evidence="6" id="KW-0067">ATP-binding</keyword>
<dbReference type="GO" id="GO:0042626">
    <property type="term" value="F:ATPase-coupled transmembrane transporter activity"/>
    <property type="evidence" value="ECO:0007669"/>
    <property type="project" value="TreeGrafter"/>
</dbReference>
<dbReference type="InterPro" id="IPR050095">
    <property type="entry name" value="ECF_ABC_transporter_ATP-bd"/>
</dbReference>
<dbReference type="PROSITE" id="PS50893">
    <property type="entry name" value="ABC_TRANSPORTER_2"/>
    <property type="match status" value="2"/>
</dbReference>
<evidence type="ECO:0000256" key="1">
    <source>
        <dbReference type="ARBA" id="ARBA00004141"/>
    </source>
</evidence>
<dbReference type="Pfam" id="PF02361">
    <property type="entry name" value="CbiQ"/>
    <property type="match status" value="1"/>
</dbReference>
<dbReference type="GO" id="GO:0043190">
    <property type="term" value="C:ATP-binding cassette (ABC) transporter complex"/>
    <property type="evidence" value="ECO:0007669"/>
    <property type="project" value="TreeGrafter"/>
</dbReference>
<dbReference type="InterPro" id="IPR017871">
    <property type="entry name" value="ABC_transporter-like_CS"/>
</dbReference>
<comment type="similarity">
    <text evidence="2">Belongs to the ABC transporter superfamily.</text>
</comment>
<evidence type="ECO:0000256" key="5">
    <source>
        <dbReference type="ARBA" id="ARBA00022741"/>
    </source>
</evidence>
<evidence type="ECO:0000313" key="12">
    <source>
        <dbReference type="Proteomes" id="UP000182360"/>
    </source>
</evidence>
<feature type="transmembrane region" description="Helical" evidence="9">
    <location>
        <begin position="554"/>
        <end position="572"/>
    </location>
</feature>
<dbReference type="InterPro" id="IPR015856">
    <property type="entry name" value="ABC_transpr_CbiO/EcfA_su"/>
</dbReference>
<keyword evidence="12" id="KW-1185">Reference proteome</keyword>
<dbReference type="InterPro" id="IPR003593">
    <property type="entry name" value="AAA+_ATPase"/>
</dbReference>
<evidence type="ECO:0000256" key="7">
    <source>
        <dbReference type="ARBA" id="ARBA00022989"/>
    </source>
</evidence>
<keyword evidence="4 9" id="KW-0812">Transmembrane</keyword>
<evidence type="ECO:0000256" key="4">
    <source>
        <dbReference type="ARBA" id="ARBA00022692"/>
    </source>
</evidence>
<proteinExistence type="inferred from homology"/>
<dbReference type="CDD" id="cd03225">
    <property type="entry name" value="ABC_cobalt_CbiO_domain1"/>
    <property type="match status" value="2"/>
</dbReference>
<dbReference type="InterPro" id="IPR027417">
    <property type="entry name" value="P-loop_NTPase"/>
</dbReference>
<evidence type="ECO:0000256" key="8">
    <source>
        <dbReference type="ARBA" id="ARBA00023136"/>
    </source>
</evidence>
<dbReference type="NCBIfam" id="NF010167">
    <property type="entry name" value="PRK13648.1"/>
    <property type="match status" value="2"/>
</dbReference>
<dbReference type="Proteomes" id="UP000182360">
    <property type="component" value="Unassembled WGS sequence"/>
</dbReference>
<dbReference type="EMBL" id="FOFU01000002">
    <property type="protein sequence ID" value="SEP96215.1"/>
    <property type="molecule type" value="Genomic_DNA"/>
</dbReference>
<feature type="domain" description="ABC transporter" evidence="10">
    <location>
        <begin position="249"/>
        <end position="472"/>
    </location>
</feature>
<dbReference type="SUPFAM" id="SSF52540">
    <property type="entry name" value="P-loop containing nucleoside triphosphate hydrolases"/>
    <property type="match status" value="2"/>
</dbReference>
<evidence type="ECO:0000259" key="10">
    <source>
        <dbReference type="PROSITE" id="PS50893"/>
    </source>
</evidence>
<protein>
    <submittedName>
        <fullName evidence="11">ABC-type glutathione transport system ATPase component, contains duplicated ATPase domain</fullName>
    </submittedName>
</protein>
<name>A0A1H9C4K9_9SPIR</name>
<dbReference type="PROSITE" id="PS00211">
    <property type="entry name" value="ABC_TRANSPORTER_1"/>
    <property type="match status" value="1"/>
</dbReference>
<evidence type="ECO:0000256" key="6">
    <source>
        <dbReference type="ARBA" id="ARBA00022840"/>
    </source>
</evidence>
<keyword evidence="7 9" id="KW-1133">Transmembrane helix</keyword>
<dbReference type="RefSeq" id="WP_074640992.1">
    <property type="nucleotide sequence ID" value="NZ_FOFU01000002.1"/>
</dbReference>
<keyword evidence="5" id="KW-0547">Nucleotide-binding</keyword>
<keyword evidence="8 9" id="KW-0472">Membrane</keyword>
<dbReference type="OrthoDB" id="9805565at2"/>
<comment type="subcellular location">
    <subcellularLocation>
        <location evidence="1">Membrane</location>
        <topology evidence="1">Multi-pass membrane protein</topology>
    </subcellularLocation>
</comment>
<dbReference type="PANTHER" id="PTHR43553">
    <property type="entry name" value="HEAVY METAL TRANSPORTER"/>
    <property type="match status" value="1"/>
</dbReference>
<reference evidence="11 12" key="1">
    <citation type="submission" date="2016-10" db="EMBL/GenBank/DDBJ databases">
        <authorList>
            <person name="de Groot N.N."/>
        </authorList>
    </citation>
    <scope>NUCLEOTIDE SEQUENCE [LARGE SCALE GENOMIC DNA]</scope>
    <source>
        <strain evidence="11 12">B25</strain>
    </source>
</reference>
<sequence>MSVITVKNLNFKYPQNNKAALSDVSFGIEKGSYVAVVGYNGCGKSTLARLLCGLEVPDSGTISIEENNRIGIVFQSPKNQLVSGIVSRDTAFGAQNLGLNAGEVELRVIESLNIVDMLDRASSSTSALSLGQTQKIALSGVLALRPEILILDEAVSMIDPEARVEILEFLRYWHKCGNTIIQITHDMEVLKDADSVIGIEEGQVFFYGTQKAFLENKENVRRICGESLPKNERKTEDTAISCKERDVSLKLQNVTYTHENTAHGVFDVNLEFYRGTLTALTGASGAGKSTILELCAGLSIPKEGKIYCSNSKRPVLAQQNAQAALFEAFAADDVAFGPRNQGMSGKALVERVKQSMDEAAIPFDQFGERRTFELSGGEQRRLSIAGILAMDSDIILFDEPTAGLDSRTRAEVMALLRRLASEGKTVIFSTHKRDEADFGDREIVIKEGRVVSDSMDVMDGEGGCETELPPMEIAGMIAGLKNLSLGLSRSRRKKSALAEKLPPALRILLFTALFVFSLAVRPLWLCGTALGVTVLYCIFCGFSLRKLFVASLKILPFLLLFSVFQMIFHPALPDEVRFTIWKWFMVTPSKLLFCLATILRTDAALACISGFFVSTPEYDLMDGLNILLTPLRLCRIPVRYLILIIEIIFRFIPLLVDEAVSILKTQAIRGGLGTVKGKLAKIRAVLPLIVPLIIQSIKRSEALADAITMRCFK</sequence>
<feature type="transmembrane region" description="Helical" evidence="9">
    <location>
        <begin position="522"/>
        <end position="542"/>
    </location>
</feature>
<evidence type="ECO:0000256" key="2">
    <source>
        <dbReference type="ARBA" id="ARBA00005417"/>
    </source>
</evidence>
<gene>
    <name evidence="11" type="ORF">SAMN04487977_10248</name>
</gene>
<dbReference type="PANTHER" id="PTHR43553:SF24">
    <property type="entry name" value="ENERGY-COUPLING FACTOR TRANSPORTER ATP-BINDING PROTEIN ECFA1"/>
    <property type="match status" value="1"/>
</dbReference>
<dbReference type="GO" id="GO:0016887">
    <property type="term" value="F:ATP hydrolysis activity"/>
    <property type="evidence" value="ECO:0007669"/>
    <property type="project" value="InterPro"/>
</dbReference>
<dbReference type="CDD" id="cd16914">
    <property type="entry name" value="EcfT"/>
    <property type="match status" value="1"/>
</dbReference>
<keyword evidence="3" id="KW-0813">Transport</keyword>
<dbReference type="GO" id="GO:0005524">
    <property type="term" value="F:ATP binding"/>
    <property type="evidence" value="ECO:0007669"/>
    <property type="project" value="UniProtKB-KW"/>
</dbReference>
<evidence type="ECO:0000313" key="11">
    <source>
        <dbReference type="EMBL" id="SEP96215.1"/>
    </source>
</evidence>
<dbReference type="InterPro" id="IPR003439">
    <property type="entry name" value="ABC_transporter-like_ATP-bd"/>
</dbReference>
<accession>A0A1H9C4K9</accession>